<feature type="domain" description="Tetrahydrofolate dehydrogenase/cyclohydrolase catalytic" evidence="13">
    <location>
        <begin position="5"/>
        <end position="119"/>
    </location>
</feature>
<keyword evidence="11 12" id="KW-0511">Multifunctional enzyme</keyword>
<evidence type="ECO:0000259" key="13">
    <source>
        <dbReference type="Pfam" id="PF00763"/>
    </source>
</evidence>
<dbReference type="EMBL" id="JXLI01000010">
    <property type="protein sequence ID" value="KJY56810.1"/>
    <property type="molecule type" value="Genomic_DNA"/>
</dbReference>
<dbReference type="InterPro" id="IPR020630">
    <property type="entry name" value="THF_DH/CycHdrlase_cat_dom"/>
</dbReference>
<comment type="caution">
    <text evidence="12">Lacks conserved residue(s) required for the propagation of feature annotation.</text>
</comment>
<dbReference type="STRING" id="1218507.JF74_11640"/>
<dbReference type="PANTHER" id="PTHR48099:SF5">
    <property type="entry name" value="C-1-TETRAHYDROFOLATE SYNTHASE, CYTOPLASMIC"/>
    <property type="match status" value="1"/>
</dbReference>
<evidence type="ECO:0000256" key="6">
    <source>
        <dbReference type="ARBA" id="ARBA00022801"/>
    </source>
</evidence>
<dbReference type="Proteomes" id="UP000033531">
    <property type="component" value="Unassembled WGS sequence"/>
</dbReference>
<evidence type="ECO:0000256" key="7">
    <source>
        <dbReference type="ARBA" id="ARBA00022857"/>
    </source>
</evidence>
<dbReference type="InterPro" id="IPR020631">
    <property type="entry name" value="THF_DH/CycHdrlase_NAD-bd_dom"/>
</dbReference>
<evidence type="ECO:0000256" key="5">
    <source>
        <dbReference type="ARBA" id="ARBA00022755"/>
    </source>
</evidence>
<accession>A0A0F4LDX0</accession>
<dbReference type="OrthoDB" id="9803580at2"/>
<evidence type="ECO:0000256" key="1">
    <source>
        <dbReference type="ARBA" id="ARBA00004777"/>
    </source>
</evidence>
<dbReference type="GO" id="GO:0004477">
    <property type="term" value="F:methenyltetrahydrofolate cyclohydrolase activity"/>
    <property type="evidence" value="ECO:0007669"/>
    <property type="project" value="UniProtKB-UniRule"/>
</dbReference>
<dbReference type="PANTHER" id="PTHR48099">
    <property type="entry name" value="C-1-TETRAHYDROFOLATE SYNTHASE, CYTOPLASMIC-RELATED"/>
    <property type="match status" value="1"/>
</dbReference>
<comment type="caution">
    <text evidence="15">The sequence shown here is derived from an EMBL/GenBank/DDBJ whole genome shotgun (WGS) entry which is preliminary data.</text>
</comment>
<dbReference type="GO" id="GO:0035999">
    <property type="term" value="P:tetrahydrofolate interconversion"/>
    <property type="evidence" value="ECO:0007669"/>
    <property type="project" value="UniProtKB-UniRule"/>
</dbReference>
<evidence type="ECO:0000256" key="4">
    <source>
        <dbReference type="ARBA" id="ARBA00022605"/>
    </source>
</evidence>
<dbReference type="RefSeq" id="WP_046325070.1">
    <property type="nucleotide sequence ID" value="NZ_JBHTMT010000001.1"/>
</dbReference>
<dbReference type="Gene3D" id="3.40.50.10860">
    <property type="entry name" value="Leucine Dehydrogenase, chain A, domain 1"/>
    <property type="match status" value="1"/>
</dbReference>
<evidence type="ECO:0000256" key="12">
    <source>
        <dbReference type="HAMAP-Rule" id="MF_01576"/>
    </source>
</evidence>
<dbReference type="GO" id="GO:0009086">
    <property type="term" value="P:methionine biosynthetic process"/>
    <property type="evidence" value="ECO:0007669"/>
    <property type="project" value="UniProtKB-KW"/>
</dbReference>
<keyword evidence="10 12" id="KW-0486">Methionine biosynthesis</keyword>
<protein>
    <recommendedName>
        <fullName evidence="12">Bifunctional protein FolD</fullName>
    </recommendedName>
    <domain>
        <recommendedName>
            <fullName evidence="12">Methylenetetrahydrofolate dehydrogenase</fullName>
            <ecNumber evidence="12">1.5.1.5</ecNumber>
        </recommendedName>
    </domain>
    <domain>
        <recommendedName>
            <fullName evidence="12">Methenyltetrahydrofolate cyclohydrolase</fullName>
            <ecNumber evidence="12">3.5.4.9</ecNumber>
        </recommendedName>
    </domain>
</protein>
<keyword evidence="9 12" id="KW-0368">Histidine biosynthesis</keyword>
<dbReference type="GO" id="GO:0005829">
    <property type="term" value="C:cytosol"/>
    <property type="evidence" value="ECO:0007669"/>
    <property type="project" value="TreeGrafter"/>
</dbReference>
<dbReference type="Pfam" id="PF02882">
    <property type="entry name" value="THF_DHG_CYH_C"/>
    <property type="match status" value="1"/>
</dbReference>
<dbReference type="GO" id="GO:0004488">
    <property type="term" value="F:methylenetetrahydrofolate dehydrogenase (NADP+) activity"/>
    <property type="evidence" value="ECO:0007669"/>
    <property type="project" value="UniProtKB-UniRule"/>
</dbReference>
<evidence type="ECO:0000256" key="10">
    <source>
        <dbReference type="ARBA" id="ARBA00023167"/>
    </source>
</evidence>
<dbReference type="InterPro" id="IPR000672">
    <property type="entry name" value="THF_DH/CycHdrlase"/>
</dbReference>
<keyword evidence="7 12" id="KW-0521">NADP</keyword>
<comment type="catalytic activity">
    <reaction evidence="12">
        <text>(6R)-5,10-methenyltetrahydrofolate + H2O = (6R)-10-formyltetrahydrofolate + H(+)</text>
        <dbReference type="Rhea" id="RHEA:23700"/>
        <dbReference type="ChEBI" id="CHEBI:15377"/>
        <dbReference type="ChEBI" id="CHEBI:15378"/>
        <dbReference type="ChEBI" id="CHEBI:57455"/>
        <dbReference type="ChEBI" id="CHEBI:195366"/>
        <dbReference type="EC" id="3.5.4.9"/>
    </reaction>
</comment>
<keyword evidence="8 12" id="KW-0560">Oxidoreductase</keyword>
<dbReference type="HOGENOM" id="CLU_034045_2_1_9"/>
<keyword evidence="4 12" id="KW-0028">Amino-acid biosynthesis</keyword>
<feature type="binding site" evidence="12">
    <location>
        <position position="230"/>
    </location>
    <ligand>
        <name>NADP(+)</name>
        <dbReference type="ChEBI" id="CHEBI:58349"/>
    </ligand>
</feature>
<evidence type="ECO:0000256" key="9">
    <source>
        <dbReference type="ARBA" id="ARBA00023102"/>
    </source>
</evidence>
<evidence type="ECO:0000313" key="15">
    <source>
        <dbReference type="EMBL" id="KJY56810.1"/>
    </source>
</evidence>
<comment type="similarity">
    <text evidence="12">Belongs to the tetrahydrofolate dehydrogenase/cyclohydrolase family.</text>
</comment>
<comment type="catalytic activity">
    <reaction evidence="12">
        <text>(6R)-5,10-methylene-5,6,7,8-tetrahydrofolate + NADP(+) = (6R)-5,10-methenyltetrahydrofolate + NADPH</text>
        <dbReference type="Rhea" id="RHEA:22812"/>
        <dbReference type="ChEBI" id="CHEBI:15636"/>
        <dbReference type="ChEBI" id="CHEBI:57455"/>
        <dbReference type="ChEBI" id="CHEBI:57783"/>
        <dbReference type="ChEBI" id="CHEBI:58349"/>
        <dbReference type="EC" id="1.5.1.5"/>
    </reaction>
</comment>
<dbReference type="AlphaFoldDB" id="A0A0F4LDX0"/>
<dbReference type="EC" id="3.5.4.9" evidence="12"/>
<comment type="pathway">
    <text evidence="1 12">One-carbon metabolism; tetrahydrofolate interconversion.</text>
</comment>
<dbReference type="InterPro" id="IPR036291">
    <property type="entry name" value="NAD(P)-bd_dom_sf"/>
</dbReference>
<dbReference type="GO" id="GO:0000105">
    <property type="term" value="P:L-histidine biosynthetic process"/>
    <property type="evidence" value="ECO:0007669"/>
    <property type="project" value="UniProtKB-KW"/>
</dbReference>
<feature type="binding site" evidence="12">
    <location>
        <begin position="164"/>
        <end position="166"/>
    </location>
    <ligand>
        <name>NADP(+)</name>
        <dbReference type="ChEBI" id="CHEBI:58349"/>
    </ligand>
</feature>
<organism evidence="15 16">
    <name type="scientific">Lactobacillus melliventris</name>
    <dbReference type="NCBI Taxonomy" id="1218507"/>
    <lineage>
        <taxon>Bacteria</taxon>
        <taxon>Bacillati</taxon>
        <taxon>Bacillota</taxon>
        <taxon>Bacilli</taxon>
        <taxon>Lactobacillales</taxon>
        <taxon>Lactobacillaceae</taxon>
        <taxon>Lactobacillus</taxon>
    </lineage>
</organism>
<reference evidence="15 16" key="1">
    <citation type="submission" date="2015-01" db="EMBL/GenBank/DDBJ databases">
        <title>Comparative genomics of the lactic acid bacteria isolated from the honey bee gut.</title>
        <authorList>
            <person name="Ellegaard K.M."/>
            <person name="Tamarit D."/>
            <person name="Javelind E."/>
            <person name="Olofsson T."/>
            <person name="Andersson S.G."/>
            <person name="Vasquez A."/>
        </authorList>
    </citation>
    <scope>NUCLEOTIDE SEQUENCE [LARGE SCALE GENOMIC DNA]</scope>
    <source>
        <strain evidence="15 16">Hma8</strain>
    </source>
</reference>
<dbReference type="Gene3D" id="3.40.50.720">
    <property type="entry name" value="NAD(P)-binding Rossmann-like Domain"/>
    <property type="match status" value="1"/>
</dbReference>
<evidence type="ECO:0000256" key="11">
    <source>
        <dbReference type="ARBA" id="ARBA00023268"/>
    </source>
</evidence>
<dbReference type="HAMAP" id="MF_01576">
    <property type="entry name" value="THF_DHG_CYH"/>
    <property type="match status" value="1"/>
</dbReference>
<gene>
    <name evidence="12 15" type="primary">folD</name>
    <name evidence="15" type="ORF">JF74_11640</name>
</gene>
<dbReference type="CDD" id="cd01080">
    <property type="entry name" value="NAD_bind_m-THF_DH_Cyclohyd"/>
    <property type="match status" value="1"/>
</dbReference>
<dbReference type="GO" id="GO:0006164">
    <property type="term" value="P:purine nucleotide biosynthetic process"/>
    <property type="evidence" value="ECO:0007669"/>
    <property type="project" value="UniProtKB-KW"/>
</dbReference>
<dbReference type="PATRIC" id="fig|1218507.3.peg.1341"/>
<dbReference type="EC" id="1.5.1.5" evidence="12"/>
<dbReference type="FunFam" id="3.40.50.10860:FF:000005">
    <property type="entry name" value="C-1-tetrahydrofolate synthase, cytoplasmic, putative"/>
    <property type="match status" value="1"/>
</dbReference>
<keyword evidence="6 12" id="KW-0378">Hydrolase</keyword>
<evidence type="ECO:0000259" key="14">
    <source>
        <dbReference type="Pfam" id="PF02882"/>
    </source>
</evidence>
<name>A0A0F4LDX0_9LACO</name>
<evidence type="ECO:0000313" key="16">
    <source>
        <dbReference type="Proteomes" id="UP000033531"/>
    </source>
</evidence>
<feature type="domain" description="Tetrahydrofolate dehydrogenase/cyclohydrolase NAD(P)-binding" evidence="14">
    <location>
        <begin position="138"/>
        <end position="278"/>
    </location>
</feature>
<comment type="subunit">
    <text evidence="2 12">Homodimer.</text>
</comment>
<evidence type="ECO:0000256" key="2">
    <source>
        <dbReference type="ARBA" id="ARBA00011738"/>
    </source>
</evidence>
<dbReference type="FunFam" id="3.40.50.720:FF:000094">
    <property type="entry name" value="Bifunctional protein FolD"/>
    <property type="match status" value="1"/>
</dbReference>
<keyword evidence="3 12" id="KW-0554">One-carbon metabolism</keyword>
<dbReference type="SUPFAM" id="SSF51735">
    <property type="entry name" value="NAD(P)-binding Rossmann-fold domains"/>
    <property type="match status" value="1"/>
</dbReference>
<sequence length="283" mass="30881">MGQLLDGKRLADIRARKLQKQVCELKSLGVQPLFCVINIGDDPSSKIYLKTKKSRADQIGIEQKLFQLPKTVPQQELLKLIKRLNNEKAVNGIMIQLPVPKQINLNEVLAAIDPEKDVDCLTPANIGRLWQGEHFVEPATAHGILALLDYYHITLKGKNAVIIGRSSIVGKPLAALMLERDATVSILHLKTKNLAEYTKRADILVTATGQANLVTADMVKKGAVIIDVGISRVKGKTVGDVAFAQVAPLTSFITPVPGGVGPLTVESLMEQVVQLTRRKYGKC</sequence>
<dbReference type="Pfam" id="PF00763">
    <property type="entry name" value="THF_DHG_CYH"/>
    <property type="match status" value="1"/>
</dbReference>
<dbReference type="SUPFAM" id="SSF53223">
    <property type="entry name" value="Aminoacid dehydrogenase-like, N-terminal domain"/>
    <property type="match status" value="1"/>
</dbReference>
<dbReference type="InterPro" id="IPR046346">
    <property type="entry name" value="Aminoacid_DH-like_N_sf"/>
</dbReference>
<dbReference type="UniPathway" id="UPA00193"/>
<evidence type="ECO:0000256" key="3">
    <source>
        <dbReference type="ARBA" id="ARBA00022563"/>
    </source>
</evidence>
<dbReference type="PRINTS" id="PR00085">
    <property type="entry name" value="THFDHDRGNASE"/>
</dbReference>
<comment type="function">
    <text evidence="12">Catalyzes the oxidation of 5,10-methylenetetrahydrofolate to 5,10-methenyltetrahydrofolate and then the hydrolysis of 5,10-methenyltetrahydrofolate to 10-formyltetrahydrofolate.</text>
</comment>
<evidence type="ECO:0000256" key="8">
    <source>
        <dbReference type="ARBA" id="ARBA00023002"/>
    </source>
</evidence>
<proteinExistence type="inferred from homology"/>
<keyword evidence="5 12" id="KW-0658">Purine biosynthesis</keyword>